<evidence type="ECO:0000259" key="3">
    <source>
        <dbReference type="Pfam" id="PF07331"/>
    </source>
</evidence>
<reference evidence="4 5" key="1">
    <citation type="submission" date="2024-03" db="EMBL/GenBank/DDBJ databases">
        <title>Natural products discovery in diverse microorganisms through a two-stage MS feature dereplication strategy.</title>
        <authorList>
            <person name="Zhang R."/>
        </authorList>
    </citation>
    <scope>NUCLEOTIDE SEQUENCE [LARGE SCALE GENOMIC DNA]</scope>
    <source>
        <strain evidence="4 5">18930</strain>
    </source>
</reference>
<name>A0ABZ2PJX2_9NOCA</name>
<accession>A0ABZ2PJX2</accession>
<evidence type="ECO:0000256" key="1">
    <source>
        <dbReference type="SAM" id="MobiDB-lite"/>
    </source>
</evidence>
<feature type="transmembrane region" description="Helical" evidence="2">
    <location>
        <begin position="123"/>
        <end position="140"/>
    </location>
</feature>
<dbReference type="InterPro" id="IPR009936">
    <property type="entry name" value="DUF1468"/>
</dbReference>
<keyword evidence="2" id="KW-1133">Transmembrane helix</keyword>
<feature type="region of interest" description="Disordered" evidence="1">
    <location>
        <begin position="1"/>
        <end position="24"/>
    </location>
</feature>
<feature type="transmembrane region" description="Helical" evidence="2">
    <location>
        <begin position="147"/>
        <end position="167"/>
    </location>
</feature>
<proteinExistence type="predicted"/>
<feature type="domain" description="DUF1468" evidence="3">
    <location>
        <begin position="33"/>
        <end position="169"/>
    </location>
</feature>
<keyword evidence="2" id="KW-0812">Transmembrane</keyword>
<gene>
    <name evidence="4" type="ORF">WDS16_02755</name>
</gene>
<feature type="transmembrane region" description="Helical" evidence="2">
    <location>
        <begin position="28"/>
        <end position="48"/>
    </location>
</feature>
<evidence type="ECO:0000256" key="2">
    <source>
        <dbReference type="SAM" id="Phobius"/>
    </source>
</evidence>
<protein>
    <submittedName>
        <fullName evidence="4">Tripartite tricarboxylate transporter TctB family protein</fullName>
    </submittedName>
</protein>
<evidence type="ECO:0000313" key="4">
    <source>
        <dbReference type="EMBL" id="WXG69495.1"/>
    </source>
</evidence>
<feature type="transmembrane region" description="Helical" evidence="2">
    <location>
        <begin position="99"/>
        <end position="117"/>
    </location>
</feature>
<dbReference type="RefSeq" id="WP_338890307.1">
    <property type="nucleotide sequence ID" value="NZ_CP147846.1"/>
</dbReference>
<sequence length="169" mass="17950">MTTQDIGVSTDDLPANAQPSGRRPNSRVYEVGIGLAVVLLGAAVYVMTNRIDVAREGQSFGPRWWPTALAVSMVVIGMILIVQAVISRIVSDEPPITKSGTFALAATLALIAVYGIAWQYFDFRVVTVVLLAGLTAISGGRGIKALAVFPVITTVILWAIFGLLLQVPL</sequence>
<keyword evidence="2" id="KW-0472">Membrane</keyword>
<keyword evidence="5" id="KW-1185">Reference proteome</keyword>
<dbReference type="EMBL" id="CP147846">
    <property type="protein sequence ID" value="WXG69495.1"/>
    <property type="molecule type" value="Genomic_DNA"/>
</dbReference>
<evidence type="ECO:0000313" key="5">
    <source>
        <dbReference type="Proteomes" id="UP001432000"/>
    </source>
</evidence>
<organism evidence="4 5">
    <name type="scientific">Rhodococcus sovatensis</name>
    <dbReference type="NCBI Taxonomy" id="1805840"/>
    <lineage>
        <taxon>Bacteria</taxon>
        <taxon>Bacillati</taxon>
        <taxon>Actinomycetota</taxon>
        <taxon>Actinomycetes</taxon>
        <taxon>Mycobacteriales</taxon>
        <taxon>Nocardiaceae</taxon>
        <taxon>Rhodococcus</taxon>
    </lineage>
</organism>
<dbReference type="Proteomes" id="UP001432000">
    <property type="component" value="Chromosome"/>
</dbReference>
<feature type="transmembrane region" description="Helical" evidence="2">
    <location>
        <begin position="68"/>
        <end position="87"/>
    </location>
</feature>
<dbReference type="Pfam" id="PF07331">
    <property type="entry name" value="TctB"/>
    <property type="match status" value="1"/>
</dbReference>